<evidence type="ECO:0000256" key="3">
    <source>
        <dbReference type="ARBA" id="ARBA00022691"/>
    </source>
</evidence>
<protein>
    <submittedName>
        <fullName evidence="5">S-adenosylmethionine tRNA ribosyltransferase</fullName>
    </submittedName>
</protein>
<dbReference type="InterPro" id="IPR036100">
    <property type="entry name" value="QueA_sf"/>
</dbReference>
<dbReference type="SUPFAM" id="SSF111337">
    <property type="entry name" value="QueA-like"/>
    <property type="match status" value="1"/>
</dbReference>
<dbReference type="PANTHER" id="PTHR30307">
    <property type="entry name" value="S-ADENOSYLMETHIONINE:TRNA RIBOSYLTRANSFERASE-ISOMERASE"/>
    <property type="match status" value="1"/>
</dbReference>
<dbReference type="OrthoDB" id="9783887at2"/>
<keyword evidence="4" id="KW-0671">Queuosine biosynthesis</keyword>
<dbReference type="GO" id="GO:0051075">
    <property type="term" value="F:S-adenosylmethionine:tRNA ribosyltransferase-isomerase activity"/>
    <property type="evidence" value="ECO:0007669"/>
    <property type="project" value="TreeGrafter"/>
</dbReference>
<proteinExistence type="predicted"/>
<keyword evidence="6" id="KW-1185">Reference proteome</keyword>
<keyword evidence="3" id="KW-0949">S-adenosyl-L-methionine</keyword>
<reference evidence="5 6" key="1">
    <citation type="submission" date="2015-09" db="EMBL/GenBank/DDBJ databases">
        <title>Genome sequencing project for genomic taxonomy and phylogenomics of Bacillus-like bacteria.</title>
        <authorList>
            <person name="Liu B."/>
            <person name="Wang J."/>
            <person name="Zhu Y."/>
            <person name="Liu G."/>
            <person name="Chen Q."/>
            <person name="Chen Z."/>
            <person name="Lan J."/>
            <person name="Che J."/>
            <person name="Ge C."/>
            <person name="Shi H."/>
            <person name="Pan Z."/>
            <person name="Liu X."/>
        </authorList>
    </citation>
    <scope>NUCLEOTIDE SEQUENCE [LARGE SCALE GENOMIC DNA]</scope>
    <source>
        <strain evidence="5 6">LMG 18435</strain>
    </source>
</reference>
<dbReference type="InterPro" id="IPR042119">
    <property type="entry name" value="QueA_dom2"/>
</dbReference>
<organism evidence="5 6">
    <name type="scientific">Heyndrickxia shackletonii</name>
    <dbReference type="NCBI Taxonomy" id="157838"/>
    <lineage>
        <taxon>Bacteria</taxon>
        <taxon>Bacillati</taxon>
        <taxon>Bacillota</taxon>
        <taxon>Bacilli</taxon>
        <taxon>Bacillales</taxon>
        <taxon>Bacillaceae</taxon>
        <taxon>Heyndrickxia</taxon>
    </lineage>
</organism>
<keyword evidence="1" id="KW-0963">Cytoplasm</keyword>
<dbReference type="Gene3D" id="3.40.1780.10">
    <property type="entry name" value="QueA-like"/>
    <property type="match status" value="1"/>
</dbReference>
<dbReference type="Gene3D" id="2.40.10.240">
    <property type="entry name" value="QueA-like"/>
    <property type="match status" value="1"/>
</dbReference>
<dbReference type="Pfam" id="PF02547">
    <property type="entry name" value="Queuosine_synth"/>
    <property type="match status" value="1"/>
</dbReference>
<dbReference type="EMBL" id="LJJC01000004">
    <property type="protein sequence ID" value="KQL53968.1"/>
    <property type="molecule type" value="Genomic_DNA"/>
</dbReference>
<evidence type="ECO:0000313" key="5">
    <source>
        <dbReference type="EMBL" id="KQL53968.1"/>
    </source>
</evidence>
<dbReference type="InterPro" id="IPR003699">
    <property type="entry name" value="QueA"/>
</dbReference>
<dbReference type="GO" id="GO:0008616">
    <property type="term" value="P:tRNA queuosine(34) biosynthetic process"/>
    <property type="evidence" value="ECO:0007669"/>
    <property type="project" value="UniProtKB-KW"/>
</dbReference>
<sequence length="344" mass="39429">MMTKATTFDFYLPSELNASHPPERRGIRRDHVKMMVLDRITGNIRHDQFFQLSNYLKQGDLVVLNNSRTIPAILQAKLLRETKLIEENVEIRLARSRDEEVWDVLIVANEIKRGDILQFSSDLSAIVIEYTDSSPLRTIQFSKKGTELFNRIYALGEPIRYEYIHQPWALDYYQTVFASVPGSVEMPSAGRAFSWELLFNLQRNGIQLEFIQLHTGLSYLLDDELETSPTDNYEKYHLSETTVEKIDKTKASGGRVIAVGTTVVRALESAAMTGVLSGVTNLYINQSFPLKFVDGIITGFHEPKASHLDMLTAFLPQELLWNAYDEAIKNRYQWHEFGDMNLII</sequence>
<evidence type="ECO:0000256" key="2">
    <source>
        <dbReference type="ARBA" id="ARBA00022679"/>
    </source>
</evidence>
<dbReference type="AlphaFoldDB" id="A0A0Q3TJ38"/>
<accession>A0A0Q3TJ38</accession>
<dbReference type="STRING" id="157838.AN964_10965"/>
<evidence type="ECO:0000256" key="1">
    <source>
        <dbReference type="ARBA" id="ARBA00022490"/>
    </source>
</evidence>
<dbReference type="Proteomes" id="UP000051888">
    <property type="component" value="Unassembled WGS sequence"/>
</dbReference>
<dbReference type="InterPro" id="IPR042118">
    <property type="entry name" value="QueA_dom1"/>
</dbReference>
<dbReference type="PATRIC" id="fig|157838.3.peg.2412"/>
<comment type="caution">
    <text evidence="5">The sequence shown here is derived from an EMBL/GenBank/DDBJ whole genome shotgun (WGS) entry which is preliminary data.</text>
</comment>
<evidence type="ECO:0000313" key="6">
    <source>
        <dbReference type="Proteomes" id="UP000051888"/>
    </source>
</evidence>
<gene>
    <name evidence="5" type="ORF">AN964_10965</name>
</gene>
<evidence type="ECO:0000256" key="4">
    <source>
        <dbReference type="ARBA" id="ARBA00022785"/>
    </source>
</evidence>
<dbReference type="PANTHER" id="PTHR30307:SF0">
    <property type="entry name" value="S-ADENOSYLMETHIONINE:TRNA RIBOSYLTRANSFERASE-ISOMERASE"/>
    <property type="match status" value="1"/>
</dbReference>
<name>A0A0Q3TJ38_9BACI</name>
<keyword evidence="2 5" id="KW-0808">Transferase</keyword>